<evidence type="ECO:0000259" key="2">
    <source>
        <dbReference type="Pfam" id="PF03413"/>
    </source>
</evidence>
<reference evidence="3" key="1">
    <citation type="journal article" date="2014" name="Genome Biol. Evol.">
        <title>Pangenome evidence for extensive interdomain horizontal transfer affecting lineage core and shell genes in uncultured planktonic thaumarchaeota and euryarchaeota.</title>
        <authorList>
            <person name="Deschamps P."/>
            <person name="Zivanovic Y."/>
            <person name="Moreira D."/>
            <person name="Rodriguez-Valera F."/>
            <person name="Lopez-Garcia P."/>
        </authorList>
    </citation>
    <scope>NUCLEOTIDE SEQUENCE</scope>
</reference>
<dbReference type="InterPro" id="IPR025711">
    <property type="entry name" value="PepSY"/>
</dbReference>
<accession>A0A075HZZ1</accession>
<feature type="domain" description="PepSY" evidence="2">
    <location>
        <begin position="53"/>
        <end position="109"/>
    </location>
</feature>
<evidence type="ECO:0000313" key="3">
    <source>
        <dbReference type="EMBL" id="AIF20192.1"/>
    </source>
</evidence>
<feature type="compositionally biased region" description="Basic and acidic residues" evidence="1">
    <location>
        <begin position="194"/>
        <end position="205"/>
    </location>
</feature>
<feature type="region of interest" description="Disordered" evidence="1">
    <location>
        <begin position="190"/>
        <end position="213"/>
    </location>
</feature>
<dbReference type="Gene3D" id="3.10.450.40">
    <property type="match status" value="1"/>
</dbReference>
<proteinExistence type="predicted"/>
<evidence type="ECO:0000256" key="1">
    <source>
        <dbReference type="SAM" id="MobiDB-lite"/>
    </source>
</evidence>
<dbReference type="AlphaFoldDB" id="A0A075HZZ1"/>
<organism evidence="3">
    <name type="scientific">uncultured marine thaumarchaeote KM3_88_E12</name>
    <dbReference type="NCBI Taxonomy" id="1456336"/>
    <lineage>
        <taxon>Archaea</taxon>
        <taxon>Nitrososphaerota</taxon>
        <taxon>environmental samples</taxon>
    </lineage>
</organism>
<dbReference type="EMBL" id="KF901157">
    <property type="protein sequence ID" value="AIF20192.1"/>
    <property type="molecule type" value="Genomic_DNA"/>
</dbReference>
<name>A0A075HZZ1_9ARCH</name>
<sequence>MKDIASKLAVLMLIGVLVTSVGATPALADWDKTNYPAIQGSIPVGESSSFTQISLVDAMTAAEDAVPDSKAIYGKLSEINGFVVYKVVMMSDDKSYSKVLVDAGTGDELYVSDPITKHSYKNKRGQYNNQDKKHDKRMNDYFKGMTPEQIAEKKKQFKEMGDAWKSLSIQDRAAMIIHFMQMKMQWDSMSDEEKDAKKADMKKQWQEYLPLSPDQKKQKLEDYVKSLKN</sequence>
<protein>
    <recommendedName>
        <fullName evidence="2">PepSY domain-containing protein</fullName>
    </recommendedName>
</protein>
<dbReference type="Pfam" id="PF03413">
    <property type="entry name" value="PepSY"/>
    <property type="match status" value="1"/>
</dbReference>